<keyword evidence="9" id="KW-1185">Reference proteome</keyword>
<evidence type="ECO:0000256" key="6">
    <source>
        <dbReference type="SAM" id="MobiDB-lite"/>
    </source>
</evidence>
<dbReference type="AlphaFoldDB" id="A0A9P6FNQ5"/>
<name>A0A9P6FNQ5_9FUNG</name>
<dbReference type="Proteomes" id="UP000780801">
    <property type="component" value="Unassembled WGS sequence"/>
</dbReference>
<dbReference type="OrthoDB" id="2362414at2759"/>
<organism evidence="8 9">
    <name type="scientific">Lunasporangiospora selenospora</name>
    <dbReference type="NCBI Taxonomy" id="979761"/>
    <lineage>
        <taxon>Eukaryota</taxon>
        <taxon>Fungi</taxon>
        <taxon>Fungi incertae sedis</taxon>
        <taxon>Mucoromycota</taxon>
        <taxon>Mortierellomycotina</taxon>
        <taxon>Mortierellomycetes</taxon>
        <taxon>Mortierellales</taxon>
        <taxon>Mortierellaceae</taxon>
        <taxon>Lunasporangiospora</taxon>
    </lineage>
</organism>
<keyword evidence="3" id="KW-0238">DNA-binding</keyword>
<evidence type="ECO:0000256" key="4">
    <source>
        <dbReference type="ARBA" id="ARBA00023163"/>
    </source>
</evidence>
<dbReference type="SMART" id="SM00774">
    <property type="entry name" value="WRKY"/>
    <property type="match status" value="1"/>
</dbReference>
<evidence type="ECO:0000313" key="8">
    <source>
        <dbReference type="EMBL" id="KAF9579048.1"/>
    </source>
</evidence>
<evidence type="ECO:0000313" key="9">
    <source>
        <dbReference type="Proteomes" id="UP000780801"/>
    </source>
</evidence>
<sequence length="727" mass="76046">MLANYGGVLPSPPSSQLSSTPTADLESILTAYGSQPDLLKMIIASKTEEDRRWAEEARLRMLDLCMRGDGPQRPYLTGWPLPLQDWQGRQRMAGQQRMGTTTTTSSSSSSSLALGSGTGLSSGTGAPASDSGTGADIGSTCPGTATSTGTVGANSAAPALDAAIPTTPIPTTTSSSSSTILTTNTTAGSPLSVTGHGAGLGAGSGIGLTVSIDGMSSVMAPTVTVPSMFPGGHYGAISDAVVPVAANGCSLGGPSTPTASSSSSLSPPPVGALPVTKTPVKTVARKRSVTFAREVHHGHVRSQSLSSVPTLPPPTGAVGPIGGVPTMGLNGSPGQQHMLLQHQQQPHLGPSAMAPHLGPSPLGYQQQQQSFPYQQQPRMPFQQYPIHTQPPFHQFSPQQPSAMPPTPPQSLMPHPQQQGLPPPFGQYPAAPLGYNGVTNTTSALPPTMHHHPHQHHDEDSDDDYSDHTGMGHLSRPGSAMSMTNGVGGLGETMLTLEFSGMTTLSEPTGLGSPLGFNSSSTGCDSSLNSPDGMNVNPSILSSMGPSSIPGALGSGLGFGRGPTVPGQQQQQRQQQQQQQQQQQDLRRKRKRREMQPVNRIVETIDVLQDYFLWKNNGNTTQKKTKCKSIYYKCSNSNSGCTVNKTVTEKEGGGYLTKYRGEHLEECHRKRTEHMLQLKIDGDAPGGSIPITASLANSGPMSLASMVPIPGPLPTQLQGLSYTLHNEP</sequence>
<feature type="region of interest" description="Disordered" evidence="6">
    <location>
        <begin position="252"/>
        <end position="275"/>
    </location>
</feature>
<feature type="compositionally biased region" description="Polar residues" evidence="6">
    <location>
        <begin position="515"/>
        <end position="545"/>
    </location>
</feature>
<keyword evidence="2" id="KW-0805">Transcription regulation</keyword>
<feature type="region of interest" description="Disordered" evidence="6">
    <location>
        <begin position="439"/>
        <end position="486"/>
    </location>
</feature>
<feature type="region of interest" description="Disordered" evidence="6">
    <location>
        <begin position="90"/>
        <end position="141"/>
    </location>
</feature>
<feature type="domain" description="WRKY" evidence="7">
    <location>
        <begin position="602"/>
        <end position="667"/>
    </location>
</feature>
<dbReference type="EMBL" id="JAABOA010003092">
    <property type="protein sequence ID" value="KAF9579048.1"/>
    <property type="molecule type" value="Genomic_DNA"/>
</dbReference>
<dbReference type="SUPFAM" id="SSF118290">
    <property type="entry name" value="WRKY DNA-binding domain"/>
    <property type="match status" value="1"/>
</dbReference>
<proteinExistence type="predicted"/>
<evidence type="ECO:0000256" key="2">
    <source>
        <dbReference type="ARBA" id="ARBA00023015"/>
    </source>
</evidence>
<keyword evidence="5" id="KW-0539">Nucleus</keyword>
<evidence type="ECO:0000256" key="5">
    <source>
        <dbReference type="ARBA" id="ARBA00023242"/>
    </source>
</evidence>
<dbReference type="GO" id="GO:0043565">
    <property type="term" value="F:sequence-specific DNA binding"/>
    <property type="evidence" value="ECO:0007669"/>
    <property type="project" value="InterPro"/>
</dbReference>
<protein>
    <recommendedName>
        <fullName evidence="7">WRKY domain-containing protein</fullName>
    </recommendedName>
</protein>
<dbReference type="Pfam" id="PF03106">
    <property type="entry name" value="WRKY"/>
    <property type="match status" value="1"/>
</dbReference>
<gene>
    <name evidence="8" type="ORF">BGW38_004861</name>
</gene>
<dbReference type="PROSITE" id="PS50811">
    <property type="entry name" value="WRKY"/>
    <property type="match status" value="1"/>
</dbReference>
<dbReference type="Gene3D" id="2.20.25.80">
    <property type="entry name" value="WRKY domain"/>
    <property type="match status" value="1"/>
</dbReference>
<feature type="compositionally biased region" description="Low complexity" evidence="6">
    <location>
        <begin position="90"/>
        <end position="115"/>
    </location>
</feature>
<evidence type="ECO:0000256" key="1">
    <source>
        <dbReference type="ARBA" id="ARBA00004123"/>
    </source>
</evidence>
<feature type="region of interest" description="Disordered" evidence="6">
    <location>
        <begin position="1"/>
        <end position="22"/>
    </location>
</feature>
<evidence type="ECO:0000256" key="3">
    <source>
        <dbReference type="ARBA" id="ARBA00023125"/>
    </source>
</evidence>
<reference evidence="8" key="1">
    <citation type="journal article" date="2020" name="Fungal Divers.">
        <title>Resolving the Mortierellaceae phylogeny through synthesis of multi-gene phylogenetics and phylogenomics.</title>
        <authorList>
            <person name="Vandepol N."/>
            <person name="Liber J."/>
            <person name="Desiro A."/>
            <person name="Na H."/>
            <person name="Kennedy M."/>
            <person name="Barry K."/>
            <person name="Grigoriev I.V."/>
            <person name="Miller A.N."/>
            <person name="O'Donnell K."/>
            <person name="Stajich J.E."/>
            <person name="Bonito G."/>
        </authorList>
    </citation>
    <scope>NUCLEOTIDE SEQUENCE</scope>
    <source>
        <strain evidence="8">KOD1015</strain>
    </source>
</reference>
<keyword evidence="4" id="KW-0804">Transcription</keyword>
<comment type="subcellular location">
    <subcellularLocation>
        <location evidence="1">Nucleus</location>
    </subcellularLocation>
</comment>
<accession>A0A9P6FNQ5</accession>
<evidence type="ECO:0000259" key="7">
    <source>
        <dbReference type="PROSITE" id="PS50811"/>
    </source>
</evidence>
<feature type="compositionally biased region" description="Low complexity" evidence="6">
    <location>
        <begin position="252"/>
        <end position="265"/>
    </location>
</feature>
<feature type="region of interest" description="Disordered" evidence="6">
    <location>
        <begin position="394"/>
        <end position="418"/>
    </location>
</feature>
<dbReference type="GO" id="GO:0005634">
    <property type="term" value="C:nucleus"/>
    <property type="evidence" value="ECO:0007669"/>
    <property type="project" value="UniProtKB-SubCell"/>
</dbReference>
<comment type="caution">
    <text evidence="8">The sequence shown here is derived from an EMBL/GenBank/DDBJ whole genome shotgun (WGS) entry which is preliminary data.</text>
</comment>
<feature type="region of interest" description="Disordered" evidence="6">
    <location>
        <begin position="164"/>
        <end position="189"/>
    </location>
</feature>
<dbReference type="InterPro" id="IPR036576">
    <property type="entry name" value="WRKY_dom_sf"/>
</dbReference>
<dbReference type="InterPro" id="IPR003657">
    <property type="entry name" value="WRKY_dom"/>
</dbReference>
<dbReference type="GO" id="GO:0003700">
    <property type="term" value="F:DNA-binding transcription factor activity"/>
    <property type="evidence" value="ECO:0007669"/>
    <property type="project" value="InterPro"/>
</dbReference>
<feature type="compositionally biased region" description="Low complexity" evidence="6">
    <location>
        <begin position="567"/>
        <end position="583"/>
    </location>
</feature>
<feature type="region of interest" description="Disordered" evidence="6">
    <location>
        <begin position="504"/>
        <end position="596"/>
    </location>
</feature>